<dbReference type="GO" id="GO:0043590">
    <property type="term" value="C:bacterial nucleoid"/>
    <property type="evidence" value="ECO:0007669"/>
    <property type="project" value="TreeGrafter"/>
</dbReference>
<dbReference type="InterPro" id="IPR006293">
    <property type="entry name" value="DNA_helicase_ATP-dep_RecQ_bac"/>
</dbReference>
<dbReference type="InterPro" id="IPR011545">
    <property type="entry name" value="DEAD/DEAH_box_helicase_dom"/>
</dbReference>
<gene>
    <name evidence="20" type="primary">recQ</name>
    <name evidence="20" type="ORF">H9966_09605</name>
</gene>
<evidence type="ECO:0000256" key="11">
    <source>
        <dbReference type="ARBA" id="ARBA00023125"/>
    </source>
</evidence>
<keyword evidence="5" id="KW-0547">Nucleotide-binding</keyword>
<evidence type="ECO:0000256" key="16">
    <source>
        <dbReference type="NCBIfam" id="TIGR01389"/>
    </source>
</evidence>
<dbReference type="Pfam" id="PF00270">
    <property type="entry name" value="DEAD"/>
    <property type="match status" value="1"/>
</dbReference>
<dbReference type="SMART" id="SM00341">
    <property type="entry name" value="HRDC"/>
    <property type="match status" value="1"/>
</dbReference>
<keyword evidence="7 20" id="KW-0378">Hydrolase</keyword>
<dbReference type="InterPro" id="IPR036388">
    <property type="entry name" value="WH-like_DNA-bd_sf"/>
</dbReference>
<dbReference type="Pfam" id="PF00570">
    <property type="entry name" value="HRDC"/>
    <property type="match status" value="1"/>
</dbReference>
<dbReference type="EC" id="5.6.2.4" evidence="16"/>
<dbReference type="PROSITE" id="PS50967">
    <property type="entry name" value="HRDC"/>
    <property type="match status" value="1"/>
</dbReference>
<dbReference type="Gene3D" id="3.40.50.300">
    <property type="entry name" value="P-loop containing nucleotide triphosphate hydrolases"/>
    <property type="match status" value="2"/>
</dbReference>
<dbReference type="InterPro" id="IPR014001">
    <property type="entry name" value="Helicase_ATP-bd"/>
</dbReference>
<dbReference type="CDD" id="cd17920">
    <property type="entry name" value="DEXHc_RecQ"/>
    <property type="match status" value="1"/>
</dbReference>
<dbReference type="CDD" id="cd18794">
    <property type="entry name" value="SF2_C_RecQ"/>
    <property type="match status" value="1"/>
</dbReference>
<dbReference type="GO" id="GO:0005737">
    <property type="term" value="C:cytoplasm"/>
    <property type="evidence" value="ECO:0007669"/>
    <property type="project" value="TreeGrafter"/>
</dbReference>
<dbReference type="GO" id="GO:0005524">
    <property type="term" value="F:ATP binding"/>
    <property type="evidence" value="ECO:0007669"/>
    <property type="project" value="UniProtKB-KW"/>
</dbReference>
<keyword evidence="13" id="KW-0234">DNA repair</keyword>
<dbReference type="SUPFAM" id="SSF52540">
    <property type="entry name" value="P-loop containing nucleoside triphosphate hydrolases"/>
    <property type="match status" value="2"/>
</dbReference>
<dbReference type="Gene3D" id="1.10.10.10">
    <property type="entry name" value="Winged helix-like DNA-binding domain superfamily/Winged helix DNA-binding domain"/>
    <property type="match status" value="1"/>
</dbReference>
<dbReference type="InterPro" id="IPR004589">
    <property type="entry name" value="DNA_helicase_ATP-dep_RecQ"/>
</dbReference>
<evidence type="ECO:0000256" key="13">
    <source>
        <dbReference type="ARBA" id="ARBA00023204"/>
    </source>
</evidence>
<dbReference type="SMART" id="SM00956">
    <property type="entry name" value="RQC"/>
    <property type="match status" value="1"/>
</dbReference>
<protein>
    <recommendedName>
        <fullName evidence="16">DNA helicase RecQ</fullName>
        <ecNumber evidence="16">5.6.2.4</ecNumber>
    </recommendedName>
</protein>
<dbReference type="GO" id="GO:0003677">
    <property type="term" value="F:DNA binding"/>
    <property type="evidence" value="ECO:0007669"/>
    <property type="project" value="UniProtKB-KW"/>
</dbReference>
<comment type="similarity">
    <text evidence="3">Belongs to the helicase family. RecQ subfamily.</text>
</comment>
<keyword evidence="4" id="KW-0479">Metal-binding</keyword>
<dbReference type="Proteomes" id="UP000824055">
    <property type="component" value="Unassembled WGS sequence"/>
</dbReference>
<reference evidence="20" key="1">
    <citation type="journal article" date="2021" name="PeerJ">
        <title>Extensive microbial diversity within the chicken gut microbiome revealed by metagenomics and culture.</title>
        <authorList>
            <person name="Gilroy R."/>
            <person name="Ravi A."/>
            <person name="Getino M."/>
            <person name="Pursley I."/>
            <person name="Horton D.L."/>
            <person name="Alikhan N.F."/>
            <person name="Baker D."/>
            <person name="Gharbi K."/>
            <person name="Hall N."/>
            <person name="Watson M."/>
            <person name="Adriaenssens E.M."/>
            <person name="Foster-Nyarko E."/>
            <person name="Jarju S."/>
            <person name="Secka A."/>
            <person name="Antonio M."/>
            <person name="Oren A."/>
            <person name="Chaudhuri R.R."/>
            <person name="La Ragione R."/>
            <person name="Hildebrand F."/>
            <person name="Pallen M.J."/>
        </authorList>
    </citation>
    <scope>NUCLEOTIDE SEQUENCE</scope>
    <source>
        <strain evidence="20">ChiHecec3B27-8219</strain>
    </source>
</reference>
<evidence type="ECO:0000313" key="20">
    <source>
        <dbReference type="EMBL" id="HIZ70107.1"/>
    </source>
</evidence>
<evidence type="ECO:0000256" key="1">
    <source>
        <dbReference type="ARBA" id="ARBA00001946"/>
    </source>
</evidence>
<feature type="domain" description="Helicase ATP-binding" evidence="18">
    <location>
        <begin position="22"/>
        <end position="189"/>
    </location>
</feature>
<dbReference type="InterPro" id="IPR018982">
    <property type="entry name" value="RQC_domain"/>
</dbReference>
<comment type="cofactor">
    <cofactor evidence="1">
        <name>Mg(2+)</name>
        <dbReference type="ChEBI" id="CHEBI:18420"/>
    </cofactor>
</comment>
<keyword evidence="14" id="KW-0413">Isomerase</keyword>
<dbReference type="GO" id="GO:0046872">
    <property type="term" value="F:metal ion binding"/>
    <property type="evidence" value="ECO:0007669"/>
    <property type="project" value="UniProtKB-KW"/>
</dbReference>
<evidence type="ECO:0000256" key="7">
    <source>
        <dbReference type="ARBA" id="ARBA00022801"/>
    </source>
</evidence>
<dbReference type="NCBIfam" id="TIGR00614">
    <property type="entry name" value="recQ_fam"/>
    <property type="match status" value="1"/>
</dbReference>
<name>A0A9D2G0S0_9BACT</name>
<comment type="cofactor">
    <cofactor evidence="2">
        <name>Zn(2+)</name>
        <dbReference type="ChEBI" id="CHEBI:29105"/>
    </cofactor>
</comment>
<dbReference type="InterPro" id="IPR010997">
    <property type="entry name" value="HRDC-like_sf"/>
</dbReference>
<evidence type="ECO:0000259" key="17">
    <source>
        <dbReference type="PROSITE" id="PS50967"/>
    </source>
</evidence>
<evidence type="ECO:0000256" key="5">
    <source>
        <dbReference type="ARBA" id="ARBA00022741"/>
    </source>
</evidence>
<evidence type="ECO:0000256" key="2">
    <source>
        <dbReference type="ARBA" id="ARBA00001947"/>
    </source>
</evidence>
<dbReference type="SMART" id="SM00490">
    <property type="entry name" value="HELICc"/>
    <property type="match status" value="1"/>
</dbReference>
<feature type="domain" description="HRDC" evidence="17">
    <location>
        <begin position="531"/>
        <end position="604"/>
    </location>
</feature>
<dbReference type="InterPro" id="IPR001650">
    <property type="entry name" value="Helicase_C-like"/>
</dbReference>
<feature type="domain" description="Helicase C-terminal" evidence="19">
    <location>
        <begin position="212"/>
        <end position="361"/>
    </location>
</feature>
<dbReference type="Pfam" id="PF09382">
    <property type="entry name" value="RQC"/>
    <property type="match status" value="1"/>
</dbReference>
<dbReference type="FunFam" id="3.40.50.300:FF:000296">
    <property type="entry name" value="ATP-dependent DNA helicase RecQ"/>
    <property type="match status" value="1"/>
</dbReference>
<dbReference type="SUPFAM" id="SSF47819">
    <property type="entry name" value="HRDC-like"/>
    <property type="match status" value="1"/>
</dbReference>
<evidence type="ECO:0000256" key="15">
    <source>
        <dbReference type="ARBA" id="ARBA00034617"/>
    </source>
</evidence>
<dbReference type="AlphaFoldDB" id="A0A9D2G0S0"/>
<dbReference type="GO" id="GO:0030894">
    <property type="term" value="C:replisome"/>
    <property type="evidence" value="ECO:0007669"/>
    <property type="project" value="TreeGrafter"/>
</dbReference>
<dbReference type="SMART" id="SM00487">
    <property type="entry name" value="DEXDc"/>
    <property type="match status" value="1"/>
</dbReference>
<evidence type="ECO:0000256" key="14">
    <source>
        <dbReference type="ARBA" id="ARBA00023235"/>
    </source>
</evidence>
<comment type="catalytic activity">
    <reaction evidence="15">
        <text>Couples ATP hydrolysis with the unwinding of duplex DNA by translocating in the 3'-5' direction.</text>
        <dbReference type="EC" id="5.6.2.4"/>
    </reaction>
</comment>
<keyword evidence="11" id="KW-0238">DNA-binding</keyword>
<comment type="caution">
    <text evidence="20">The sequence shown here is derived from an EMBL/GenBank/DDBJ whole genome shotgun (WGS) entry which is preliminary data.</text>
</comment>
<keyword evidence="10" id="KW-0067">ATP-binding</keyword>
<dbReference type="GO" id="GO:0009432">
    <property type="term" value="P:SOS response"/>
    <property type="evidence" value="ECO:0007669"/>
    <property type="project" value="UniProtKB-UniRule"/>
</dbReference>
<organism evidence="20 21">
    <name type="scientific">Candidatus Prevotella avicola</name>
    <dbReference type="NCBI Taxonomy" id="2838738"/>
    <lineage>
        <taxon>Bacteria</taxon>
        <taxon>Pseudomonadati</taxon>
        <taxon>Bacteroidota</taxon>
        <taxon>Bacteroidia</taxon>
        <taxon>Bacteroidales</taxon>
        <taxon>Prevotellaceae</taxon>
        <taxon>Prevotella</taxon>
    </lineage>
</organism>
<dbReference type="Gene3D" id="1.10.150.80">
    <property type="entry name" value="HRDC domain"/>
    <property type="match status" value="1"/>
</dbReference>
<dbReference type="PANTHER" id="PTHR13710">
    <property type="entry name" value="DNA HELICASE RECQ FAMILY MEMBER"/>
    <property type="match status" value="1"/>
</dbReference>
<evidence type="ECO:0000259" key="18">
    <source>
        <dbReference type="PROSITE" id="PS51192"/>
    </source>
</evidence>
<evidence type="ECO:0000259" key="19">
    <source>
        <dbReference type="PROSITE" id="PS51194"/>
    </source>
</evidence>
<accession>A0A9D2G0S0</accession>
<dbReference type="GO" id="GO:0006260">
    <property type="term" value="P:DNA replication"/>
    <property type="evidence" value="ECO:0007669"/>
    <property type="project" value="InterPro"/>
</dbReference>
<keyword evidence="6" id="KW-0227">DNA damage</keyword>
<reference evidence="20" key="2">
    <citation type="submission" date="2021-04" db="EMBL/GenBank/DDBJ databases">
        <authorList>
            <person name="Gilroy R."/>
        </authorList>
    </citation>
    <scope>NUCLEOTIDE SEQUENCE</scope>
    <source>
        <strain evidence="20">ChiHecec3B27-8219</strain>
    </source>
</reference>
<evidence type="ECO:0000313" key="21">
    <source>
        <dbReference type="Proteomes" id="UP000824055"/>
    </source>
</evidence>
<evidence type="ECO:0000256" key="8">
    <source>
        <dbReference type="ARBA" id="ARBA00022806"/>
    </source>
</evidence>
<dbReference type="GO" id="GO:0043138">
    <property type="term" value="F:3'-5' DNA helicase activity"/>
    <property type="evidence" value="ECO:0007669"/>
    <property type="project" value="UniProtKB-EC"/>
</dbReference>
<evidence type="ECO:0000256" key="10">
    <source>
        <dbReference type="ARBA" id="ARBA00022840"/>
    </source>
</evidence>
<keyword evidence="8 20" id="KW-0347">Helicase</keyword>
<dbReference type="InterPro" id="IPR044876">
    <property type="entry name" value="HRDC_dom_sf"/>
</dbReference>
<evidence type="ECO:0000256" key="4">
    <source>
        <dbReference type="ARBA" id="ARBA00022723"/>
    </source>
</evidence>
<keyword evidence="12" id="KW-0233">DNA recombination</keyword>
<dbReference type="Pfam" id="PF16124">
    <property type="entry name" value="RecQ_Zn_bind"/>
    <property type="match status" value="1"/>
</dbReference>
<dbReference type="Pfam" id="PF00271">
    <property type="entry name" value="Helicase_C"/>
    <property type="match status" value="1"/>
</dbReference>
<keyword evidence="9" id="KW-0862">Zinc</keyword>
<dbReference type="GO" id="GO:0006310">
    <property type="term" value="P:DNA recombination"/>
    <property type="evidence" value="ECO:0007669"/>
    <property type="project" value="UniProtKB-UniRule"/>
</dbReference>
<proteinExistence type="inferred from homology"/>
<dbReference type="InterPro" id="IPR032284">
    <property type="entry name" value="RecQ_Zn-bd"/>
</dbReference>
<dbReference type="PROSITE" id="PS51192">
    <property type="entry name" value="HELICASE_ATP_BIND_1"/>
    <property type="match status" value="1"/>
</dbReference>
<dbReference type="PANTHER" id="PTHR13710:SF105">
    <property type="entry name" value="ATP-DEPENDENT DNA HELICASE Q1"/>
    <property type="match status" value="1"/>
</dbReference>
<dbReference type="InterPro" id="IPR027417">
    <property type="entry name" value="P-loop_NTPase"/>
</dbReference>
<dbReference type="InterPro" id="IPR002121">
    <property type="entry name" value="HRDC_dom"/>
</dbReference>
<dbReference type="GO" id="GO:0006281">
    <property type="term" value="P:DNA repair"/>
    <property type="evidence" value="ECO:0007669"/>
    <property type="project" value="UniProtKB-KW"/>
</dbReference>
<dbReference type="GO" id="GO:0009378">
    <property type="term" value="F:four-way junction helicase activity"/>
    <property type="evidence" value="ECO:0007669"/>
    <property type="project" value="TreeGrafter"/>
</dbReference>
<dbReference type="PROSITE" id="PS51194">
    <property type="entry name" value="HELICASE_CTER"/>
    <property type="match status" value="1"/>
</dbReference>
<dbReference type="GO" id="GO:0016787">
    <property type="term" value="F:hydrolase activity"/>
    <property type="evidence" value="ECO:0007669"/>
    <property type="project" value="UniProtKB-KW"/>
</dbReference>
<evidence type="ECO:0000256" key="6">
    <source>
        <dbReference type="ARBA" id="ARBA00022763"/>
    </source>
</evidence>
<dbReference type="EMBL" id="DXBE01000072">
    <property type="protein sequence ID" value="HIZ70107.1"/>
    <property type="molecule type" value="Genomic_DNA"/>
</dbReference>
<dbReference type="NCBIfam" id="TIGR01389">
    <property type="entry name" value="recQ"/>
    <property type="match status" value="1"/>
</dbReference>
<evidence type="ECO:0000256" key="9">
    <source>
        <dbReference type="ARBA" id="ARBA00022833"/>
    </source>
</evidence>
<sequence>MEKLLKRYFGFDTFRPNQREIMLEVMSGHDCLVLMPTGGGKSICYQLPALAMEGTAIVISPLISLMHDQVHALQANGIPAAALNSGHDGEENILTRRRCMAGGLKLLYLSPEMALSEMHYLLKSVPVSLFAIDEAHCISQWGHDFRKEYTRLGELRDVFPHVPVMALTATADKLTREDIVTQLRLNGKSFVSSFDRPNIHLEVIKGYKKAQKLAYILDYIHRHPGDPGIIYSLSRKDTEDMARDLLLKGVKAACYHAGMPSEQRETVQNQFKEDLLQVVCATIAFGMGIDKSNVRWVFHGNLPKSLESYYQEIGRAGRDGAPADAVLFYSYADINRMRSFIDESGQKEVCQEKLNRMMEYAESQVCRRRILLNYFGEVSSHDCGNCDVCENPPQTFDGTIVTQKALSAIRRADQQAPFITVIDILQGKFTPTIVRHHYQELKTFGAGRDIRYRDWHDYLLQMLHMGFIEIAYDRGNALMVTPLGDEVLRGRRQVMLAKVKDTPLAAKKTKRPNLMPEVSPLPEARLSAVEIAEDPELFERLRELRKRLAQRDHVFPYMVFSDKVLHSLASLRPLTLERLGEISGIGEFKKNKYGNDFLAVIRGE</sequence>
<evidence type="ECO:0000256" key="12">
    <source>
        <dbReference type="ARBA" id="ARBA00023172"/>
    </source>
</evidence>
<evidence type="ECO:0000256" key="3">
    <source>
        <dbReference type="ARBA" id="ARBA00005446"/>
    </source>
</evidence>